<accession>B7ANC3</accession>
<dbReference type="NCBIfam" id="TIGR03725">
    <property type="entry name" value="T6A_YeaZ"/>
    <property type="match status" value="1"/>
</dbReference>
<name>B7ANC3_9FIRM</name>
<gene>
    <name evidence="2" type="ORF">BACPEC_00176</name>
</gene>
<keyword evidence="3" id="KW-1185">Reference proteome</keyword>
<dbReference type="GO" id="GO:0002949">
    <property type="term" value="P:tRNA threonylcarbamoyladenosine modification"/>
    <property type="evidence" value="ECO:0007669"/>
    <property type="project" value="InterPro"/>
</dbReference>
<dbReference type="AlphaFoldDB" id="B7ANC3"/>
<reference evidence="2 3" key="2">
    <citation type="submission" date="2008-11" db="EMBL/GenBank/DDBJ databases">
        <authorList>
            <person name="Fulton L."/>
            <person name="Clifton S."/>
            <person name="Fulton B."/>
            <person name="Xu J."/>
            <person name="Minx P."/>
            <person name="Pepin K.H."/>
            <person name="Johnson M."/>
            <person name="Bhonagiri V."/>
            <person name="Nash W.E."/>
            <person name="Mardis E.R."/>
            <person name="Wilson R.K."/>
        </authorList>
    </citation>
    <scope>NUCLEOTIDE SEQUENCE [LARGE SCALE GENOMIC DNA]</scope>
    <source>
        <strain evidence="2 3">ATCC 43243</strain>
    </source>
</reference>
<evidence type="ECO:0000313" key="2">
    <source>
        <dbReference type="EMBL" id="EEC58834.1"/>
    </source>
</evidence>
<dbReference type="PANTHER" id="PTHR11735:SF11">
    <property type="entry name" value="TRNA THREONYLCARBAMOYLADENOSINE BIOSYNTHESIS PROTEIN TSAB"/>
    <property type="match status" value="1"/>
</dbReference>
<dbReference type="HOGENOM" id="CLU_064886_0_0_9"/>
<dbReference type="eggNOG" id="COG1214">
    <property type="taxonomic scope" value="Bacteria"/>
</dbReference>
<sequence length="237" mass="25142">MRVLAIESSSVTASAAILTDNTVTAEYSTNFKQTHSQTLLPMIDSICTMTGTPVESIDLIAVSAGPGSFTGLRIGSATGKGIGLALGKPVVSVPTLEGLAMNVSGTDRIVCPIMDARRGNVYAGIYRFNYNDGGNLEIIMNQSLLAAQEVMEKLNQLGRPVVFAGDAVYMYRELIESALNIDAIIAADHNVMPRAASVAVRGVQLANMGLAADAAEHVPDYLRPSQAERERADRNEA</sequence>
<proteinExistence type="predicted"/>
<dbReference type="InterPro" id="IPR000905">
    <property type="entry name" value="Gcp-like_dom"/>
</dbReference>
<organism evidence="2 3">
    <name type="scientific">[Bacteroides] pectinophilus ATCC 43243</name>
    <dbReference type="NCBI Taxonomy" id="483218"/>
    <lineage>
        <taxon>Bacteria</taxon>
        <taxon>Bacillati</taxon>
        <taxon>Bacillota</taxon>
        <taxon>Clostridia</taxon>
        <taxon>Eubacteriales</taxon>
    </lineage>
</organism>
<dbReference type="Pfam" id="PF00814">
    <property type="entry name" value="TsaD"/>
    <property type="match status" value="1"/>
</dbReference>
<dbReference type="PANTHER" id="PTHR11735">
    <property type="entry name" value="TRNA N6-ADENOSINE THREONYLCARBAMOYLTRANSFERASE"/>
    <property type="match status" value="1"/>
</dbReference>
<dbReference type="STRING" id="483218.BACPEC_00176"/>
<dbReference type="Proteomes" id="UP000003136">
    <property type="component" value="Unassembled WGS sequence"/>
</dbReference>
<dbReference type="CDD" id="cd24032">
    <property type="entry name" value="ASKHA_NBD_TsaB"/>
    <property type="match status" value="1"/>
</dbReference>
<dbReference type="SUPFAM" id="SSF53067">
    <property type="entry name" value="Actin-like ATPase domain"/>
    <property type="match status" value="2"/>
</dbReference>
<reference evidence="2 3" key="1">
    <citation type="submission" date="2008-11" db="EMBL/GenBank/DDBJ databases">
        <title>Draft genome sequence of Bacteroides pectinophilus (ATCC 43243).</title>
        <authorList>
            <person name="Sudarsanam P."/>
            <person name="Ley R."/>
            <person name="Guruge J."/>
            <person name="Turnbaugh P.J."/>
            <person name="Mahowald M."/>
            <person name="Liep D."/>
            <person name="Gordon J."/>
        </authorList>
    </citation>
    <scope>NUCLEOTIDE SEQUENCE [LARGE SCALE GENOMIC DNA]</scope>
    <source>
        <strain evidence="2 3">ATCC 43243</strain>
    </source>
</reference>
<evidence type="ECO:0000313" key="3">
    <source>
        <dbReference type="Proteomes" id="UP000003136"/>
    </source>
</evidence>
<dbReference type="InterPro" id="IPR043129">
    <property type="entry name" value="ATPase_NBD"/>
</dbReference>
<dbReference type="GO" id="GO:0005829">
    <property type="term" value="C:cytosol"/>
    <property type="evidence" value="ECO:0007669"/>
    <property type="project" value="TreeGrafter"/>
</dbReference>
<dbReference type="EMBL" id="ABVQ01000031">
    <property type="protein sequence ID" value="EEC58834.1"/>
    <property type="molecule type" value="Genomic_DNA"/>
</dbReference>
<protein>
    <recommendedName>
        <fullName evidence="1">Gcp-like domain-containing protein</fullName>
    </recommendedName>
</protein>
<dbReference type="Gene3D" id="3.30.420.40">
    <property type="match status" value="2"/>
</dbReference>
<evidence type="ECO:0000259" key="1">
    <source>
        <dbReference type="Pfam" id="PF00814"/>
    </source>
</evidence>
<dbReference type="InterPro" id="IPR022496">
    <property type="entry name" value="T6A_TsaB"/>
</dbReference>
<comment type="caution">
    <text evidence="2">The sequence shown here is derived from an EMBL/GenBank/DDBJ whole genome shotgun (WGS) entry which is preliminary data.</text>
</comment>
<feature type="domain" description="Gcp-like" evidence="1">
    <location>
        <begin position="32"/>
        <end position="228"/>
    </location>
</feature>